<dbReference type="SUPFAM" id="SSF48498">
    <property type="entry name" value="Tetracyclin repressor-like, C-terminal domain"/>
    <property type="match status" value="1"/>
</dbReference>
<keyword evidence="4" id="KW-0804">Transcription</keyword>
<dbReference type="InterPro" id="IPR009057">
    <property type="entry name" value="Homeodomain-like_sf"/>
</dbReference>
<feature type="coiled-coil region" evidence="6">
    <location>
        <begin position="75"/>
        <end position="110"/>
    </location>
</feature>
<accession>A0ABV3ZGT2</accession>
<proteinExistence type="predicted"/>
<evidence type="ECO:0000256" key="5">
    <source>
        <dbReference type="PROSITE-ProRule" id="PRU00335"/>
    </source>
</evidence>
<dbReference type="InterPro" id="IPR050109">
    <property type="entry name" value="HTH-type_TetR-like_transc_reg"/>
</dbReference>
<feature type="domain" description="HTH tetR-type" evidence="7">
    <location>
        <begin position="18"/>
        <end position="78"/>
    </location>
</feature>
<dbReference type="Gene3D" id="1.10.357.10">
    <property type="entry name" value="Tetracycline Repressor, domain 2"/>
    <property type="match status" value="1"/>
</dbReference>
<keyword evidence="9" id="KW-1185">Reference proteome</keyword>
<evidence type="ECO:0000259" key="7">
    <source>
        <dbReference type="PROSITE" id="PS50977"/>
    </source>
</evidence>
<sequence length="220" mass="26174">METIVTKKVSIVLSTSLGKMKERIQQKARELFLKYGFKSVTMDEIASQSGISKKTIYQFFADKDELVEDVMQKELNSMRDECIRQREESQNAIEELIQDLESKMMTMEAMNPFIVFDLEKFYPQAFLVFKKHKESFLLELIRRNIERGIEEGVYRNDFNVDIISKFRLESSFLIFNQDLYPNSKYSLMDVARELYYHFLYGISTEKGRQIIEKYQHKKTI</sequence>
<keyword evidence="1" id="KW-0678">Repressor</keyword>
<gene>
    <name evidence="8" type="ORF">QTN47_16060</name>
</gene>
<feature type="DNA-binding region" description="H-T-H motif" evidence="5">
    <location>
        <begin position="41"/>
        <end position="60"/>
    </location>
</feature>
<evidence type="ECO:0000256" key="1">
    <source>
        <dbReference type="ARBA" id="ARBA00022491"/>
    </source>
</evidence>
<evidence type="ECO:0000313" key="8">
    <source>
        <dbReference type="EMBL" id="MEX6689023.1"/>
    </source>
</evidence>
<evidence type="ECO:0000313" key="9">
    <source>
        <dbReference type="Proteomes" id="UP001560573"/>
    </source>
</evidence>
<protein>
    <submittedName>
        <fullName evidence="8">TetR/AcrR family transcriptional regulator</fullName>
    </submittedName>
</protein>
<evidence type="ECO:0000256" key="6">
    <source>
        <dbReference type="SAM" id="Coils"/>
    </source>
</evidence>
<evidence type="ECO:0000256" key="4">
    <source>
        <dbReference type="ARBA" id="ARBA00023163"/>
    </source>
</evidence>
<evidence type="ECO:0000256" key="2">
    <source>
        <dbReference type="ARBA" id="ARBA00023015"/>
    </source>
</evidence>
<reference evidence="8 9" key="1">
    <citation type="submission" date="2023-07" db="EMBL/GenBank/DDBJ databases">
        <authorList>
            <person name="Lian W.-H."/>
        </authorList>
    </citation>
    <scope>NUCLEOTIDE SEQUENCE [LARGE SCALE GENOMIC DNA]</scope>
    <source>
        <strain evidence="8 9">SYSU DXS3180</strain>
    </source>
</reference>
<dbReference type="PANTHER" id="PTHR30055">
    <property type="entry name" value="HTH-TYPE TRANSCRIPTIONAL REGULATOR RUTR"/>
    <property type="match status" value="1"/>
</dbReference>
<dbReference type="EMBL" id="JAULBC010000005">
    <property type="protein sequence ID" value="MEX6689023.1"/>
    <property type="molecule type" value="Genomic_DNA"/>
</dbReference>
<keyword evidence="6" id="KW-0175">Coiled coil</keyword>
<dbReference type="InterPro" id="IPR001647">
    <property type="entry name" value="HTH_TetR"/>
</dbReference>
<dbReference type="SUPFAM" id="SSF46689">
    <property type="entry name" value="Homeodomain-like"/>
    <property type="match status" value="1"/>
</dbReference>
<dbReference type="InterPro" id="IPR036271">
    <property type="entry name" value="Tet_transcr_reg_TetR-rel_C_sf"/>
</dbReference>
<evidence type="ECO:0000256" key="3">
    <source>
        <dbReference type="ARBA" id="ARBA00023125"/>
    </source>
</evidence>
<keyword evidence="2" id="KW-0805">Transcription regulation</keyword>
<organism evidence="8 9">
    <name type="scientific">Danxiaibacter flavus</name>
    <dbReference type="NCBI Taxonomy" id="3049108"/>
    <lineage>
        <taxon>Bacteria</taxon>
        <taxon>Pseudomonadati</taxon>
        <taxon>Bacteroidota</taxon>
        <taxon>Chitinophagia</taxon>
        <taxon>Chitinophagales</taxon>
        <taxon>Chitinophagaceae</taxon>
        <taxon>Danxiaibacter</taxon>
    </lineage>
</organism>
<dbReference type="PROSITE" id="PS50977">
    <property type="entry name" value="HTH_TETR_2"/>
    <property type="match status" value="1"/>
</dbReference>
<dbReference type="PRINTS" id="PR00455">
    <property type="entry name" value="HTHTETR"/>
</dbReference>
<dbReference type="Gene3D" id="1.10.10.60">
    <property type="entry name" value="Homeodomain-like"/>
    <property type="match status" value="1"/>
</dbReference>
<dbReference type="Proteomes" id="UP001560573">
    <property type="component" value="Unassembled WGS sequence"/>
</dbReference>
<keyword evidence="3 5" id="KW-0238">DNA-binding</keyword>
<dbReference type="PANTHER" id="PTHR30055:SF175">
    <property type="entry name" value="HTH-TYPE TRANSCRIPTIONAL REPRESSOR KSTR2"/>
    <property type="match status" value="1"/>
</dbReference>
<dbReference type="Pfam" id="PF00440">
    <property type="entry name" value="TetR_N"/>
    <property type="match status" value="1"/>
</dbReference>
<name>A0ABV3ZGT2_9BACT</name>
<dbReference type="RefSeq" id="WP_369330431.1">
    <property type="nucleotide sequence ID" value="NZ_JAULBC010000005.1"/>
</dbReference>
<comment type="caution">
    <text evidence="8">The sequence shown here is derived from an EMBL/GenBank/DDBJ whole genome shotgun (WGS) entry which is preliminary data.</text>
</comment>